<comment type="caution">
    <text evidence="4">The sequence shown here is derived from an EMBL/GenBank/DDBJ whole genome shotgun (WGS) entry which is preliminary data.</text>
</comment>
<accession>A0AAD4LBZ0</accession>
<evidence type="ECO:0000256" key="1">
    <source>
        <dbReference type="PROSITE-ProRule" id="PRU00042"/>
    </source>
</evidence>
<keyword evidence="1" id="KW-0479">Metal-binding</keyword>
<evidence type="ECO:0000313" key="5">
    <source>
        <dbReference type="Proteomes" id="UP001201163"/>
    </source>
</evidence>
<name>A0AAD4LBZ0_9AGAM</name>
<feature type="domain" description="C2H2-type" evidence="3">
    <location>
        <begin position="153"/>
        <end position="181"/>
    </location>
</feature>
<dbReference type="SUPFAM" id="SSF57667">
    <property type="entry name" value="beta-beta-alpha zinc fingers"/>
    <property type="match status" value="1"/>
</dbReference>
<dbReference type="PROSITE" id="PS50157">
    <property type="entry name" value="ZINC_FINGER_C2H2_2"/>
    <property type="match status" value="2"/>
</dbReference>
<protein>
    <recommendedName>
        <fullName evidence="3">C2H2-type domain-containing protein</fullName>
    </recommendedName>
</protein>
<evidence type="ECO:0000256" key="2">
    <source>
        <dbReference type="SAM" id="MobiDB-lite"/>
    </source>
</evidence>
<dbReference type="InterPro" id="IPR036236">
    <property type="entry name" value="Znf_C2H2_sf"/>
</dbReference>
<dbReference type="InterPro" id="IPR013087">
    <property type="entry name" value="Znf_C2H2_type"/>
</dbReference>
<dbReference type="AlphaFoldDB" id="A0AAD4LBZ0"/>
<proteinExistence type="predicted"/>
<dbReference type="EMBL" id="JAKELL010000083">
    <property type="protein sequence ID" value="KAH8983865.1"/>
    <property type="molecule type" value="Genomic_DNA"/>
</dbReference>
<feature type="region of interest" description="Disordered" evidence="2">
    <location>
        <begin position="126"/>
        <end position="157"/>
    </location>
</feature>
<keyword evidence="5" id="KW-1185">Reference proteome</keyword>
<dbReference type="Gene3D" id="3.30.160.60">
    <property type="entry name" value="Classic Zinc Finger"/>
    <property type="match status" value="1"/>
</dbReference>
<feature type="compositionally biased region" description="Polar residues" evidence="2">
    <location>
        <begin position="126"/>
        <end position="138"/>
    </location>
</feature>
<sequence length="204" mass="22533">MPGSRTSANWGQQTAQLNDLYPNDNFWGSGLPLSETQEEFLSNDVYGDQFLGEYNESLEQVLNQRTYGEPGDGQDLGYLEPGTATTQPSFLPTSIGLSLGSAANWQPSLESEDVDMDLSTRVNELQLESPTPSTSNLATGPGKRPRKKKEEGGECSQCNKGFSRKSDARRHEITVHGGEGYICQLCNTPCCRKDALQRHMRDQH</sequence>
<reference evidence="4" key="1">
    <citation type="submission" date="2022-01" db="EMBL/GenBank/DDBJ databases">
        <title>Comparative genomics reveals a dynamic genome evolution in the ectomycorrhizal milk-cap (Lactarius) mushrooms.</title>
        <authorList>
            <consortium name="DOE Joint Genome Institute"/>
            <person name="Lebreton A."/>
            <person name="Tang N."/>
            <person name="Kuo A."/>
            <person name="LaButti K."/>
            <person name="Drula E."/>
            <person name="Barry K."/>
            <person name="Clum A."/>
            <person name="Lipzen A."/>
            <person name="Mousain D."/>
            <person name="Ng V."/>
            <person name="Wang R."/>
            <person name="Wang X."/>
            <person name="Dai Y."/>
            <person name="Henrissat B."/>
            <person name="Grigoriev I.V."/>
            <person name="Guerin-Laguette A."/>
            <person name="Yu F."/>
            <person name="Martin F.M."/>
        </authorList>
    </citation>
    <scope>NUCLEOTIDE SEQUENCE</scope>
    <source>
        <strain evidence="4">QP</strain>
    </source>
</reference>
<feature type="domain" description="C2H2-type" evidence="3">
    <location>
        <begin position="181"/>
        <end position="204"/>
    </location>
</feature>
<organism evidence="4 5">
    <name type="scientific">Lactarius akahatsu</name>
    <dbReference type="NCBI Taxonomy" id="416441"/>
    <lineage>
        <taxon>Eukaryota</taxon>
        <taxon>Fungi</taxon>
        <taxon>Dikarya</taxon>
        <taxon>Basidiomycota</taxon>
        <taxon>Agaricomycotina</taxon>
        <taxon>Agaricomycetes</taxon>
        <taxon>Russulales</taxon>
        <taxon>Russulaceae</taxon>
        <taxon>Lactarius</taxon>
    </lineage>
</organism>
<keyword evidence="1" id="KW-0862">Zinc</keyword>
<keyword evidence="1" id="KW-0863">Zinc-finger</keyword>
<evidence type="ECO:0000259" key="3">
    <source>
        <dbReference type="PROSITE" id="PS50157"/>
    </source>
</evidence>
<dbReference type="SMART" id="SM00355">
    <property type="entry name" value="ZnF_C2H2"/>
    <property type="match status" value="2"/>
</dbReference>
<gene>
    <name evidence="4" type="ORF">EDB92DRAFT_1551594</name>
</gene>
<dbReference type="Pfam" id="PF00096">
    <property type="entry name" value="zf-C2H2"/>
    <property type="match status" value="2"/>
</dbReference>
<dbReference type="PROSITE" id="PS00028">
    <property type="entry name" value="ZINC_FINGER_C2H2_1"/>
    <property type="match status" value="2"/>
</dbReference>
<evidence type="ECO:0000313" key="4">
    <source>
        <dbReference type="EMBL" id="KAH8983865.1"/>
    </source>
</evidence>
<dbReference type="GO" id="GO:0008270">
    <property type="term" value="F:zinc ion binding"/>
    <property type="evidence" value="ECO:0007669"/>
    <property type="project" value="UniProtKB-KW"/>
</dbReference>
<dbReference type="Proteomes" id="UP001201163">
    <property type="component" value="Unassembled WGS sequence"/>
</dbReference>